<name>L8IIX8_9CETA</name>
<accession>L8IIX8</accession>
<reference evidence="1 2" key="1">
    <citation type="journal article" date="2012" name="Nat. Genet.">
        <title>The yak genome and adaptation to life at high altitude.</title>
        <authorList>
            <person name="Qiu Q."/>
            <person name="Zhang G."/>
            <person name="Ma T."/>
            <person name="Qian W."/>
            <person name="Wang J."/>
            <person name="Ye Z."/>
            <person name="Cao C."/>
            <person name="Hu Q."/>
            <person name="Kim J."/>
            <person name="Larkin D.M."/>
            <person name="Auvil L."/>
            <person name="Capitanu B."/>
            <person name="Ma J."/>
            <person name="Lewin H.A."/>
            <person name="Qian X."/>
            <person name="Lang Y."/>
            <person name="Zhou R."/>
            <person name="Wang L."/>
            <person name="Wang K."/>
            <person name="Xia J."/>
            <person name="Liao S."/>
            <person name="Pan S."/>
            <person name="Lu X."/>
            <person name="Hou H."/>
            <person name="Wang Y."/>
            <person name="Zang X."/>
            <person name="Yin Y."/>
            <person name="Ma H."/>
            <person name="Zhang J."/>
            <person name="Wang Z."/>
            <person name="Zhang Y."/>
            <person name="Zhang D."/>
            <person name="Yonezawa T."/>
            <person name="Hasegawa M."/>
            <person name="Zhong Y."/>
            <person name="Liu W."/>
            <person name="Zhang Y."/>
            <person name="Huang Z."/>
            <person name="Zhang S."/>
            <person name="Long R."/>
            <person name="Yang H."/>
            <person name="Wang J."/>
            <person name="Lenstra J.A."/>
            <person name="Cooper D.N."/>
            <person name="Wu Y."/>
            <person name="Wang J."/>
            <person name="Shi P."/>
            <person name="Wang J."/>
            <person name="Liu J."/>
        </authorList>
    </citation>
    <scope>NUCLEOTIDE SEQUENCE [LARGE SCALE GENOMIC DNA]</scope>
    <source>
        <strain evidence="2">yakQH1</strain>
    </source>
</reference>
<organism evidence="1 2">
    <name type="scientific">Bos mutus</name>
    <name type="common">wild yak</name>
    <dbReference type="NCBI Taxonomy" id="72004"/>
    <lineage>
        <taxon>Eukaryota</taxon>
        <taxon>Metazoa</taxon>
        <taxon>Chordata</taxon>
        <taxon>Craniata</taxon>
        <taxon>Vertebrata</taxon>
        <taxon>Euteleostomi</taxon>
        <taxon>Mammalia</taxon>
        <taxon>Eutheria</taxon>
        <taxon>Laurasiatheria</taxon>
        <taxon>Artiodactyla</taxon>
        <taxon>Ruminantia</taxon>
        <taxon>Pecora</taxon>
        <taxon>Bovidae</taxon>
        <taxon>Bovinae</taxon>
        <taxon>Bos</taxon>
    </lineage>
</organism>
<gene>
    <name evidence="1" type="ORF">M91_13379</name>
</gene>
<dbReference type="AlphaFoldDB" id="L8IIX8"/>
<feature type="non-terminal residue" evidence="1">
    <location>
        <position position="142"/>
    </location>
</feature>
<proteinExistence type="predicted"/>
<sequence>GSRRVAEHSQARGVLWKVTSTVVFPSALRLCQFLQSRSSPDYLVSRRPLVLSRAGRIHSVRSNMLNGETAPELIIVPKSQMNSTKALLEILLRKGYTSWLPEVGRAEVKLKVPHSNAKFNKKAERFYEKSTAEINLERGNSC</sequence>
<dbReference type="Proteomes" id="UP000011080">
    <property type="component" value="Unassembled WGS sequence"/>
</dbReference>
<evidence type="ECO:0000313" key="2">
    <source>
        <dbReference type="Proteomes" id="UP000011080"/>
    </source>
</evidence>
<dbReference type="EMBL" id="JH881135">
    <property type="protein sequence ID" value="ELR56251.1"/>
    <property type="molecule type" value="Genomic_DNA"/>
</dbReference>
<protein>
    <submittedName>
        <fullName evidence="1">Uncharacterized protein</fullName>
    </submittedName>
</protein>
<feature type="non-terminal residue" evidence="1">
    <location>
        <position position="1"/>
    </location>
</feature>
<evidence type="ECO:0000313" key="1">
    <source>
        <dbReference type="EMBL" id="ELR56251.1"/>
    </source>
</evidence>